<organism evidence="1 2">
    <name type="scientific">Amphibiibacter pelophylacis</name>
    <dbReference type="NCBI Taxonomy" id="1799477"/>
    <lineage>
        <taxon>Bacteria</taxon>
        <taxon>Pseudomonadati</taxon>
        <taxon>Pseudomonadota</taxon>
        <taxon>Betaproteobacteria</taxon>
        <taxon>Burkholderiales</taxon>
        <taxon>Sphaerotilaceae</taxon>
        <taxon>Amphibiibacter</taxon>
    </lineage>
</organism>
<sequence length="331" mass="36360">MTTIYLCGTLPQHDVAIWQDALRQALPGNDWVFNIGDQPWPALDSDAALRSRIDIALVANPSPAQVAQLAALPHLRLIQSLWAGVEKLTSQPDWPRHIPLARMVDPRMTQAMAQTAVWAVLSLHRDFFGYQDQQAQRQWLERQQPLARNCPVTVLGAGELGLAVARQIASLGYPVRAWSRAGTRQISWNGQQAVVGEPAAQDLDALLADTRIAINLLPLTAQTRGFYNAARLAALPQGASLINLARGGHVIDDDLLAALDNGHLHRAVLDVFNTEPLPQDHRYWTHPRVTVLPHIAAKTSPETGAELVASNVAASRSGQPLQHQVEWERGY</sequence>
<accession>A0ACC6NYY8</accession>
<evidence type="ECO:0000313" key="1">
    <source>
        <dbReference type="EMBL" id="MEJ7137052.1"/>
    </source>
</evidence>
<protein>
    <submittedName>
        <fullName evidence="1">Glyoxylate/hydroxypyruvate reductase A</fullName>
    </submittedName>
</protein>
<proteinExistence type="predicted"/>
<dbReference type="Proteomes" id="UP001364695">
    <property type="component" value="Unassembled WGS sequence"/>
</dbReference>
<dbReference type="EMBL" id="JAWDIE010000001">
    <property type="protein sequence ID" value="MEJ7137052.1"/>
    <property type="molecule type" value="Genomic_DNA"/>
</dbReference>
<name>A0ACC6NYY8_9BURK</name>
<evidence type="ECO:0000313" key="2">
    <source>
        <dbReference type="Proteomes" id="UP001364695"/>
    </source>
</evidence>
<keyword evidence="2" id="KW-1185">Reference proteome</keyword>
<reference evidence="1" key="1">
    <citation type="submission" date="2023-10" db="EMBL/GenBank/DDBJ databases">
        <title>Amphibacter perezi, gen. nov., sp. nov. a novel taxa of the family Comamonadaceae, class Betaproteobacteria isolated from the skin microbiota of Pelophylax perezi from different populations.</title>
        <authorList>
            <person name="Costa S."/>
            <person name="Proenca D.N."/>
            <person name="Lopes I."/>
            <person name="Morais P.V."/>
        </authorList>
    </citation>
    <scope>NUCLEOTIDE SEQUENCE</scope>
    <source>
        <strain evidence="1">SL12-8</strain>
    </source>
</reference>
<gene>
    <name evidence="1" type="ORF">RV045_01225</name>
</gene>
<comment type="caution">
    <text evidence="1">The sequence shown here is derived from an EMBL/GenBank/DDBJ whole genome shotgun (WGS) entry which is preliminary data.</text>
</comment>